<evidence type="ECO:0000256" key="1">
    <source>
        <dbReference type="ARBA" id="ARBA00022898"/>
    </source>
</evidence>
<dbReference type="GO" id="GO:0008483">
    <property type="term" value="F:transaminase activity"/>
    <property type="evidence" value="ECO:0007669"/>
    <property type="project" value="UniProtKB-KW"/>
</dbReference>
<accession>A0A5N5ILC2</accession>
<dbReference type="PANTHER" id="PTHR43586">
    <property type="entry name" value="CYSTEINE DESULFURASE"/>
    <property type="match status" value="1"/>
</dbReference>
<dbReference type="InterPro" id="IPR000192">
    <property type="entry name" value="Aminotrans_V_dom"/>
</dbReference>
<proteinExistence type="predicted"/>
<evidence type="ECO:0000313" key="4">
    <source>
        <dbReference type="Proteomes" id="UP000319204"/>
    </source>
</evidence>
<dbReference type="InterPro" id="IPR015424">
    <property type="entry name" value="PyrdxlP-dep_Trfase"/>
</dbReference>
<organism evidence="3 4">
    <name type="scientific">Flagellimonas hadalis</name>
    <dbReference type="NCBI Taxonomy" id="2597517"/>
    <lineage>
        <taxon>Bacteria</taxon>
        <taxon>Pseudomonadati</taxon>
        <taxon>Bacteroidota</taxon>
        <taxon>Flavobacteriia</taxon>
        <taxon>Flavobacteriales</taxon>
        <taxon>Flavobacteriaceae</taxon>
        <taxon>Flagellimonas</taxon>
    </lineage>
</organism>
<dbReference type="InterPro" id="IPR015421">
    <property type="entry name" value="PyrdxlP-dep_Trfase_major"/>
</dbReference>
<dbReference type="Proteomes" id="UP000319204">
    <property type="component" value="Unassembled WGS sequence"/>
</dbReference>
<comment type="caution">
    <text evidence="3">The sequence shown here is derived from an EMBL/GenBank/DDBJ whole genome shotgun (WGS) entry which is preliminary data.</text>
</comment>
<feature type="domain" description="Aminotransferase class V" evidence="2">
    <location>
        <begin position="55"/>
        <end position="448"/>
    </location>
</feature>
<name>A0A5N5ILC2_9FLAO</name>
<dbReference type="Gene3D" id="3.40.640.10">
    <property type="entry name" value="Type I PLP-dependent aspartate aminotransferase-like (Major domain)"/>
    <property type="match status" value="1"/>
</dbReference>
<dbReference type="Gene3D" id="3.90.1150.10">
    <property type="entry name" value="Aspartate Aminotransferase, domain 1"/>
    <property type="match status" value="1"/>
</dbReference>
<keyword evidence="4" id="KW-1185">Reference proteome</keyword>
<dbReference type="PANTHER" id="PTHR43586:SF8">
    <property type="entry name" value="CYSTEINE DESULFURASE 1, CHLOROPLASTIC"/>
    <property type="match status" value="1"/>
</dbReference>
<reference evidence="3" key="1">
    <citation type="submission" date="2019-10" db="EMBL/GenBank/DDBJ databases">
        <title>Muricauda hadale sp. nov., a piezophilic bacterium isolated from hadopelagic water of the Mariana Trench.</title>
        <authorList>
            <person name="Wei Y."/>
        </authorList>
    </citation>
    <scope>NUCLEOTIDE SEQUENCE [LARGE SCALE GENOMIC DNA]</scope>
    <source>
        <strain evidence="3">MT-229</strain>
    </source>
</reference>
<protein>
    <submittedName>
        <fullName evidence="3">Aminotransferase class V-fold PLP-dependent enzyme</fullName>
    </submittedName>
</protein>
<sequence length="495" mass="56402">MIIILKKETSLESYFNSFRRNIIGIDENIETPFGTKKIVYADWIASGRLYGPIEDIMKKKIGPFVGNTHSETTFTGKLMTNLYEEAKHRIKEHVNASEEDVIITTDTGMTGVLCKFQRILGLKLPEKFKNSLSIPETERPVVFLTHMEHHSNQTTWLETMADVVLLQPTEDLFVDTLQLRRELRKYGDRKLKIGSFTACSNVTGLGTPYYELAEIMHEHDGYCFVDFAASAPYVQINMHPENKARKLDAIFFSPHKFLGGPGSSGVLVFDKALYKNRIPDNPGGGTVKWTNPWGGHSFFESIEAREDGGTPGFLQTIRTALSIALKEKMGIEQIRQRENELTRKCFEELPKIKGLHVFAPEVRYRLGVFSFYVEHLHYNLVVRLLNDHYGIQVRGGCSCAGTYGHILLEVTQERSRHITDQIEHGNLKDKPGWIRLSLHPTMTDGELDLILDALREIAEHGAEMAKAYDYDPVSNTFHHKSESNQRPELGQWFEI</sequence>
<dbReference type="SUPFAM" id="SSF53383">
    <property type="entry name" value="PLP-dependent transferases"/>
    <property type="match status" value="1"/>
</dbReference>
<keyword evidence="3" id="KW-0032">Aminotransferase</keyword>
<keyword evidence="3" id="KW-0808">Transferase</keyword>
<keyword evidence="1" id="KW-0663">Pyridoxal phosphate</keyword>
<evidence type="ECO:0000313" key="3">
    <source>
        <dbReference type="EMBL" id="KAB5484247.1"/>
    </source>
</evidence>
<dbReference type="EMBL" id="VNIK02000017">
    <property type="protein sequence ID" value="KAB5484247.1"/>
    <property type="molecule type" value="Genomic_DNA"/>
</dbReference>
<dbReference type="InterPro" id="IPR015422">
    <property type="entry name" value="PyrdxlP-dep_Trfase_small"/>
</dbReference>
<dbReference type="OrthoDB" id="9804366at2"/>
<evidence type="ECO:0000259" key="2">
    <source>
        <dbReference type="Pfam" id="PF00266"/>
    </source>
</evidence>
<gene>
    <name evidence="3" type="ORF">FOT42_017005</name>
</gene>
<dbReference type="Pfam" id="PF00266">
    <property type="entry name" value="Aminotran_5"/>
    <property type="match status" value="1"/>
</dbReference>
<dbReference type="AlphaFoldDB" id="A0A5N5ILC2"/>